<dbReference type="GO" id="GO:0000976">
    <property type="term" value="F:transcription cis-regulatory region binding"/>
    <property type="evidence" value="ECO:0007669"/>
    <property type="project" value="TreeGrafter"/>
</dbReference>
<dbReference type="InterPro" id="IPR050109">
    <property type="entry name" value="HTH-type_TetR-like_transc_reg"/>
</dbReference>
<evidence type="ECO:0000313" key="7">
    <source>
        <dbReference type="EMBL" id="MCP2163905.1"/>
    </source>
</evidence>
<comment type="caution">
    <text evidence="7">The sequence shown here is derived from an EMBL/GenBank/DDBJ whole genome shotgun (WGS) entry which is preliminary data.</text>
</comment>
<evidence type="ECO:0000313" key="8">
    <source>
        <dbReference type="Proteomes" id="UP001206128"/>
    </source>
</evidence>
<keyword evidence="1" id="KW-0805">Transcription regulation</keyword>
<name>A0AAE3GAJ3_9PSEU</name>
<dbReference type="AlphaFoldDB" id="A0AAE3GAJ3"/>
<evidence type="ECO:0000256" key="1">
    <source>
        <dbReference type="ARBA" id="ARBA00023015"/>
    </source>
</evidence>
<dbReference type="Gene3D" id="1.10.357.10">
    <property type="entry name" value="Tetracycline Repressor, domain 2"/>
    <property type="match status" value="1"/>
</dbReference>
<dbReference type="GO" id="GO:0045892">
    <property type="term" value="P:negative regulation of DNA-templated transcription"/>
    <property type="evidence" value="ECO:0007669"/>
    <property type="project" value="InterPro"/>
</dbReference>
<feature type="domain" description="HTH tetR-type" evidence="6">
    <location>
        <begin position="19"/>
        <end position="79"/>
    </location>
</feature>
<reference evidence="7" key="1">
    <citation type="submission" date="2022-06" db="EMBL/GenBank/DDBJ databases">
        <title>Genomic Encyclopedia of Archaeal and Bacterial Type Strains, Phase II (KMG-II): from individual species to whole genera.</title>
        <authorList>
            <person name="Goeker M."/>
        </authorList>
    </citation>
    <scope>NUCLEOTIDE SEQUENCE</scope>
    <source>
        <strain evidence="7">DSM 43935</strain>
    </source>
</reference>
<keyword evidence="2 4" id="KW-0238">DNA-binding</keyword>
<dbReference type="PROSITE" id="PS50977">
    <property type="entry name" value="HTH_TETR_2"/>
    <property type="match status" value="1"/>
</dbReference>
<evidence type="ECO:0000256" key="2">
    <source>
        <dbReference type="ARBA" id="ARBA00023125"/>
    </source>
</evidence>
<dbReference type="InterPro" id="IPR001647">
    <property type="entry name" value="HTH_TetR"/>
</dbReference>
<dbReference type="PANTHER" id="PTHR30055">
    <property type="entry name" value="HTH-TYPE TRANSCRIPTIONAL REGULATOR RUTR"/>
    <property type="match status" value="1"/>
</dbReference>
<sequence>MTPRPKNQASRRERPAKPALTREGIVATAVAVLRAEGLEKVTMRRLAQELDTGPASLYVYVASTAELHAAVLDELLGEVDLDQAASQGDWRERVIGVLSSYITVLFAHPALARSALTVWPSGENYLRLLERLLALLDEGGVPPVQAAWGVDLLLQVATATAAEQSTRGQSGDADREWDDLTRALHEVDERTHPHLRALAASLLAGTPGQRRTWGFQVLLNGIVHTPAPHPDHSSHHSATPHGGTRP</sequence>
<dbReference type="InterPro" id="IPR009057">
    <property type="entry name" value="Homeodomain-like_sf"/>
</dbReference>
<feature type="region of interest" description="Disordered" evidence="5">
    <location>
        <begin position="226"/>
        <end position="246"/>
    </location>
</feature>
<dbReference type="InterPro" id="IPR004111">
    <property type="entry name" value="Repressor_TetR_C"/>
</dbReference>
<evidence type="ECO:0000256" key="3">
    <source>
        <dbReference type="ARBA" id="ARBA00023163"/>
    </source>
</evidence>
<keyword evidence="8" id="KW-1185">Reference proteome</keyword>
<dbReference type="SUPFAM" id="SSF46689">
    <property type="entry name" value="Homeodomain-like"/>
    <property type="match status" value="1"/>
</dbReference>
<evidence type="ECO:0000256" key="5">
    <source>
        <dbReference type="SAM" id="MobiDB-lite"/>
    </source>
</evidence>
<accession>A0AAE3GAJ3</accession>
<dbReference type="GO" id="GO:0003700">
    <property type="term" value="F:DNA-binding transcription factor activity"/>
    <property type="evidence" value="ECO:0007669"/>
    <property type="project" value="TreeGrafter"/>
</dbReference>
<feature type="DNA-binding region" description="H-T-H motif" evidence="4">
    <location>
        <begin position="42"/>
        <end position="61"/>
    </location>
</feature>
<evidence type="ECO:0000256" key="4">
    <source>
        <dbReference type="PROSITE-ProRule" id="PRU00335"/>
    </source>
</evidence>
<dbReference type="RefSeq" id="WP_253767056.1">
    <property type="nucleotide sequence ID" value="NZ_JAMTCK010000002.1"/>
</dbReference>
<dbReference type="SUPFAM" id="SSF48498">
    <property type="entry name" value="Tetracyclin repressor-like, C-terminal domain"/>
    <property type="match status" value="1"/>
</dbReference>
<gene>
    <name evidence="7" type="ORF">LX83_000745</name>
</gene>
<dbReference type="Pfam" id="PF00440">
    <property type="entry name" value="TetR_N"/>
    <property type="match status" value="1"/>
</dbReference>
<dbReference type="Pfam" id="PF02909">
    <property type="entry name" value="TetR_C_1"/>
    <property type="match status" value="1"/>
</dbReference>
<keyword evidence="3" id="KW-0804">Transcription</keyword>
<protein>
    <submittedName>
        <fullName evidence="7">Transcriptional regulator, TetR family</fullName>
    </submittedName>
</protein>
<dbReference type="EMBL" id="JAMTCK010000002">
    <property type="protein sequence ID" value="MCP2163905.1"/>
    <property type="molecule type" value="Genomic_DNA"/>
</dbReference>
<evidence type="ECO:0000259" key="6">
    <source>
        <dbReference type="PROSITE" id="PS50977"/>
    </source>
</evidence>
<dbReference type="Proteomes" id="UP001206128">
    <property type="component" value="Unassembled WGS sequence"/>
</dbReference>
<dbReference type="PANTHER" id="PTHR30055:SF151">
    <property type="entry name" value="TRANSCRIPTIONAL REGULATORY PROTEIN"/>
    <property type="match status" value="1"/>
</dbReference>
<dbReference type="InterPro" id="IPR036271">
    <property type="entry name" value="Tet_transcr_reg_TetR-rel_C_sf"/>
</dbReference>
<feature type="compositionally biased region" description="Low complexity" evidence="5">
    <location>
        <begin position="236"/>
        <end position="246"/>
    </location>
</feature>
<organism evidence="7 8">
    <name type="scientific">Goodfellowiella coeruleoviolacea</name>
    <dbReference type="NCBI Taxonomy" id="334858"/>
    <lineage>
        <taxon>Bacteria</taxon>
        <taxon>Bacillati</taxon>
        <taxon>Actinomycetota</taxon>
        <taxon>Actinomycetes</taxon>
        <taxon>Pseudonocardiales</taxon>
        <taxon>Pseudonocardiaceae</taxon>
        <taxon>Goodfellowiella</taxon>
    </lineage>
</organism>
<proteinExistence type="predicted"/>